<dbReference type="Proteomes" id="UP000327493">
    <property type="component" value="Chromosome 7"/>
</dbReference>
<proteinExistence type="predicted"/>
<name>A0A5J5DDM4_9PERO</name>
<evidence type="ECO:0000313" key="1">
    <source>
        <dbReference type="EMBL" id="KAA8591485.1"/>
    </source>
</evidence>
<gene>
    <name evidence="1" type="ORF">FQN60_002428</name>
</gene>
<evidence type="ECO:0000313" key="2">
    <source>
        <dbReference type="Proteomes" id="UP000327493"/>
    </source>
</evidence>
<keyword evidence="2" id="KW-1185">Reference proteome</keyword>
<dbReference type="EMBL" id="VOFY01000007">
    <property type="protein sequence ID" value="KAA8591485.1"/>
    <property type="molecule type" value="Genomic_DNA"/>
</dbReference>
<comment type="caution">
    <text evidence="1">The sequence shown here is derived from an EMBL/GenBank/DDBJ whole genome shotgun (WGS) entry which is preliminary data.</text>
</comment>
<feature type="non-terminal residue" evidence="1">
    <location>
        <position position="250"/>
    </location>
</feature>
<reference evidence="1 2" key="1">
    <citation type="submission" date="2019-08" db="EMBL/GenBank/DDBJ databases">
        <title>A chromosome-level genome assembly, high-density linkage maps, and genome scans reveal the genomic architecture of hybrid incompatibilities underlying speciation via character displacement in darters (Percidae: Etheostominae).</title>
        <authorList>
            <person name="Moran R.L."/>
            <person name="Catchen J.M."/>
            <person name="Fuller R.C."/>
        </authorList>
    </citation>
    <scope>NUCLEOTIDE SEQUENCE [LARGE SCALE GENOMIC DNA]</scope>
    <source>
        <strain evidence="1">EspeVRDwgs_2016</strain>
        <tissue evidence="1">Muscle</tissue>
    </source>
</reference>
<dbReference type="AlphaFoldDB" id="A0A5J5DDM4"/>
<sequence>MKKLSFLFCLSDMNAQAHAVVRGTAEVTVGAPGLVEMIDTYDRPGSAVALGTYADAGVYADGFEDKPGKRIPKAGVYAGAGVGLARAEWSIFEAEAKGPNASAGVGASAASLSARAFAKAEVASASAAAGPVKATVGLAVDTGVGVGPTGLEAKVLGTGVSIGRNTGVSFLGTGVEFNFYQCGHQVGKLSGVSQARGEGHLAGKEGAHLLWKTSQEGRGHAGRVDDAASVSVCVRLVFPHRTHSQADHVK</sequence>
<accession>A0A5J5DDM4</accession>
<organism evidence="1 2">
    <name type="scientific">Etheostoma spectabile</name>
    <name type="common">orangethroat darter</name>
    <dbReference type="NCBI Taxonomy" id="54343"/>
    <lineage>
        <taxon>Eukaryota</taxon>
        <taxon>Metazoa</taxon>
        <taxon>Chordata</taxon>
        <taxon>Craniata</taxon>
        <taxon>Vertebrata</taxon>
        <taxon>Euteleostomi</taxon>
        <taxon>Actinopterygii</taxon>
        <taxon>Neopterygii</taxon>
        <taxon>Teleostei</taxon>
        <taxon>Neoteleostei</taxon>
        <taxon>Acanthomorphata</taxon>
        <taxon>Eupercaria</taxon>
        <taxon>Perciformes</taxon>
        <taxon>Percoidei</taxon>
        <taxon>Percidae</taxon>
        <taxon>Etheostomatinae</taxon>
        <taxon>Etheostoma</taxon>
    </lineage>
</organism>
<protein>
    <submittedName>
        <fullName evidence="1">Uncharacterized protein</fullName>
    </submittedName>
</protein>